<dbReference type="AlphaFoldDB" id="A0A1G9I082"/>
<dbReference type="InterPro" id="IPR022223">
    <property type="entry name" value="DUF3748"/>
</dbReference>
<evidence type="ECO:0000313" key="3">
    <source>
        <dbReference type="Proteomes" id="UP000198901"/>
    </source>
</evidence>
<dbReference type="Gene3D" id="2.120.10.30">
    <property type="entry name" value="TolB, C-terminal domain"/>
    <property type="match status" value="2"/>
</dbReference>
<dbReference type="Pfam" id="PF07676">
    <property type="entry name" value="PD40"/>
    <property type="match status" value="1"/>
</dbReference>
<comment type="similarity">
    <text evidence="1">Belongs to the TolB family.</text>
</comment>
<name>A0A1G9I082_9BACT</name>
<sequence>MMPWFLFFLGLGTSPFAMQERQLTFSPEGHTLHHTQVFSPDDRWIVFDSRNQDDAIIRTGAIRMVNTQTGETRQLYRTENQTEYGPGVGAATFSPIRNRVLFIHGIRNAGPENPYGMTRRTGVAIDTDQPGVRHFLDARNINAPFTPGALRGGTHAHTWSADGQWISFTYNDYILEQLGRRDPSVHDLRTVGVMVPAGPVHVPDTHSPENNDGELFSVVVTRVTDHPAPGSDEIDKAFDEAWIGRDGYVGSDGKRKKRAIAFQGNVRTSNGETKTEVFVVDLPDDLTQAAPGEPLQGTATTRPGIPAGVQQRRVTFTEKGVRGLRHWLRTLPDGSMILFLSEDEHGHTQVFGVSPNGGKIRQLTFQPFSVQTNFQVHPDGTRLVYGADNSVFVTRLSDGTFERVSRRYPDGEQPVNGVVWSNDGKKIAFNRYVAGEGGKFLQIFLLE</sequence>
<reference evidence="2 3" key="1">
    <citation type="submission" date="2016-10" db="EMBL/GenBank/DDBJ databases">
        <authorList>
            <person name="de Groot N.N."/>
        </authorList>
    </citation>
    <scope>NUCLEOTIDE SEQUENCE [LARGE SCALE GENOMIC DNA]</scope>
    <source>
        <strain evidence="2 3">DSM 21668</strain>
    </source>
</reference>
<dbReference type="PANTHER" id="PTHR36842">
    <property type="entry name" value="PROTEIN TOLB HOMOLOG"/>
    <property type="match status" value="1"/>
</dbReference>
<gene>
    <name evidence="2" type="ORF">SAMN04488090_0283</name>
</gene>
<dbReference type="SUPFAM" id="SSF82171">
    <property type="entry name" value="DPP6 N-terminal domain-like"/>
    <property type="match status" value="1"/>
</dbReference>
<dbReference type="InterPro" id="IPR011659">
    <property type="entry name" value="WD40"/>
</dbReference>
<organism evidence="2 3">
    <name type="scientific">Siphonobacter aquaeclarae</name>
    <dbReference type="NCBI Taxonomy" id="563176"/>
    <lineage>
        <taxon>Bacteria</taxon>
        <taxon>Pseudomonadati</taxon>
        <taxon>Bacteroidota</taxon>
        <taxon>Cytophagia</taxon>
        <taxon>Cytophagales</taxon>
        <taxon>Cytophagaceae</taxon>
        <taxon>Siphonobacter</taxon>
    </lineage>
</organism>
<evidence type="ECO:0000256" key="1">
    <source>
        <dbReference type="ARBA" id="ARBA00009820"/>
    </source>
</evidence>
<evidence type="ECO:0000313" key="2">
    <source>
        <dbReference type="EMBL" id="SDL18647.1"/>
    </source>
</evidence>
<keyword evidence="3" id="KW-1185">Reference proteome</keyword>
<dbReference type="Proteomes" id="UP000198901">
    <property type="component" value="Unassembled WGS sequence"/>
</dbReference>
<protein>
    <submittedName>
        <fullName evidence="2">WD40-like Beta Propeller Repeat</fullName>
    </submittedName>
</protein>
<dbReference type="STRING" id="563176.SAMN04488090_0283"/>
<dbReference type="PANTHER" id="PTHR36842:SF1">
    <property type="entry name" value="PROTEIN TOLB"/>
    <property type="match status" value="1"/>
</dbReference>
<proteinExistence type="inferred from homology"/>
<dbReference type="EMBL" id="FNGS01000001">
    <property type="protein sequence ID" value="SDL18647.1"/>
    <property type="molecule type" value="Genomic_DNA"/>
</dbReference>
<dbReference type="InterPro" id="IPR011042">
    <property type="entry name" value="6-blade_b-propeller_TolB-like"/>
</dbReference>
<dbReference type="RefSeq" id="WP_245689850.1">
    <property type="nucleotide sequence ID" value="NZ_FNGS01000001.1"/>
</dbReference>
<accession>A0A1G9I082</accession>
<dbReference type="Pfam" id="PF12566">
    <property type="entry name" value="DUF3748"/>
    <property type="match status" value="1"/>
</dbReference>